<gene>
    <name evidence="2" type="ORF">OC846_001125</name>
</gene>
<comment type="caution">
    <text evidence="2">The sequence shown here is derived from an EMBL/GenBank/DDBJ whole genome shotgun (WGS) entry which is preliminary data.</text>
</comment>
<name>A0AAN6GWT9_9BASI</name>
<dbReference type="EMBL" id="JAPDMZ010000015">
    <property type="protein sequence ID" value="KAK0556428.1"/>
    <property type="molecule type" value="Genomic_DNA"/>
</dbReference>
<feature type="chain" id="PRO_5043027125" evidence="1">
    <location>
        <begin position="24"/>
        <end position="231"/>
    </location>
</feature>
<keyword evidence="1" id="KW-0732">Signal</keyword>
<evidence type="ECO:0000313" key="3">
    <source>
        <dbReference type="Proteomes" id="UP001176517"/>
    </source>
</evidence>
<evidence type="ECO:0000256" key="1">
    <source>
        <dbReference type="SAM" id="SignalP"/>
    </source>
</evidence>
<feature type="signal peptide" evidence="1">
    <location>
        <begin position="1"/>
        <end position="23"/>
    </location>
</feature>
<proteinExistence type="predicted"/>
<sequence length="231" mass="24163">MLANFATIASIATLALLPGSVQAVPVEARSGTISCGPAIASSNLVLTIGGSKNLASFAGAEAPDGNLPFLTASVDGVPSSGDPQFAFHTCNSTVMPTEETSGYFYTGRTQFFGQLRSGDKCVTRYIGGDTPAFVAKDCLTADNDGLTSQWFSAVTIEHIDAPLGYTIKLVGKTKAQVDAGVFGGYYPVTLVNNTGTRYTNFKQAEVVSVDLAGSNSTEPSSPLYLEKYQTQ</sequence>
<keyword evidence="3" id="KW-1185">Reference proteome</keyword>
<organism evidence="2 3">
    <name type="scientific">Tilletia horrida</name>
    <dbReference type="NCBI Taxonomy" id="155126"/>
    <lineage>
        <taxon>Eukaryota</taxon>
        <taxon>Fungi</taxon>
        <taxon>Dikarya</taxon>
        <taxon>Basidiomycota</taxon>
        <taxon>Ustilaginomycotina</taxon>
        <taxon>Exobasidiomycetes</taxon>
        <taxon>Tilletiales</taxon>
        <taxon>Tilletiaceae</taxon>
        <taxon>Tilletia</taxon>
    </lineage>
</organism>
<evidence type="ECO:0000313" key="2">
    <source>
        <dbReference type="EMBL" id="KAK0556428.1"/>
    </source>
</evidence>
<dbReference type="Proteomes" id="UP001176517">
    <property type="component" value="Unassembled WGS sequence"/>
</dbReference>
<protein>
    <submittedName>
        <fullName evidence="2">Uncharacterized protein</fullName>
    </submittedName>
</protein>
<dbReference type="AlphaFoldDB" id="A0AAN6GWT9"/>
<accession>A0AAN6GWT9</accession>
<reference evidence="2" key="1">
    <citation type="journal article" date="2023" name="PhytoFront">
        <title>Draft Genome Resources of Seven Strains of Tilletia horrida, Causal Agent of Kernel Smut of Rice.</title>
        <authorList>
            <person name="Khanal S."/>
            <person name="Antony Babu S."/>
            <person name="Zhou X.G."/>
        </authorList>
    </citation>
    <scope>NUCLEOTIDE SEQUENCE</scope>
    <source>
        <strain evidence="2">TX6</strain>
    </source>
</reference>